<dbReference type="Proteomes" id="UP001634393">
    <property type="component" value="Unassembled WGS sequence"/>
</dbReference>
<dbReference type="Gene3D" id="1.10.238.10">
    <property type="entry name" value="EF-hand"/>
    <property type="match status" value="1"/>
</dbReference>
<evidence type="ECO:0000256" key="1">
    <source>
        <dbReference type="ARBA" id="ARBA00022837"/>
    </source>
</evidence>
<name>A0ABD3T837_9LAMI</name>
<dbReference type="InterPro" id="IPR011992">
    <property type="entry name" value="EF-hand-dom_pair"/>
</dbReference>
<feature type="domain" description="EF-hand" evidence="3">
    <location>
        <begin position="254"/>
        <end position="289"/>
    </location>
</feature>
<evidence type="ECO:0000313" key="4">
    <source>
        <dbReference type="EMBL" id="KAL3833109.1"/>
    </source>
</evidence>
<proteinExistence type="predicted"/>
<keyword evidence="5" id="KW-1185">Reference proteome</keyword>
<dbReference type="EMBL" id="JBJXBP010000004">
    <property type="protein sequence ID" value="KAL3833109.1"/>
    <property type="molecule type" value="Genomic_DNA"/>
</dbReference>
<evidence type="ECO:0000313" key="5">
    <source>
        <dbReference type="Proteomes" id="UP001634393"/>
    </source>
</evidence>
<gene>
    <name evidence="4" type="ORF">ACJIZ3_007845</name>
</gene>
<evidence type="ECO:0000256" key="2">
    <source>
        <dbReference type="SAM" id="MobiDB-lite"/>
    </source>
</evidence>
<dbReference type="AlphaFoldDB" id="A0ABD3T837"/>
<dbReference type="SUPFAM" id="SSF47473">
    <property type="entry name" value="EF-hand"/>
    <property type="match status" value="1"/>
</dbReference>
<accession>A0ABD3T837</accession>
<dbReference type="InterPro" id="IPR018247">
    <property type="entry name" value="EF_Hand_1_Ca_BS"/>
</dbReference>
<feature type="region of interest" description="Disordered" evidence="2">
    <location>
        <begin position="49"/>
        <end position="135"/>
    </location>
</feature>
<dbReference type="SMART" id="SM00054">
    <property type="entry name" value="EFh"/>
    <property type="match status" value="1"/>
</dbReference>
<protein>
    <recommendedName>
        <fullName evidence="3">EF-hand domain-containing protein</fullName>
    </recommendedName>
</protein>
<feature type="compositionally biased region" description="Basic residues" evidence="2">
    <location>
        <begin position="65"/>
        <end position="75"/>
    </location>
</feature>
<dbReference type="PROSITE" id="PS00018">
    <property type="entry name" value="EF_HAND_1"/>
    <property type="match status" value="1"/>
</dbReference>
<organism evidence="4 5">
    <name type="scientific">Penstemon smallii</name>
    <dbReference type="NCBI Taxonomy" id="265156"/>
    <lineage>
        <taxon>Eukaryota</taxon>
        <taxon>Viridiplantae</taxon>
        <taxon>Streptophyta</taxon>
        <taxon>Embryophyta</taxon>
        <taxon>Tracheophyta</taxon>
        <taxon>Spermatophyta</taxon>
        <taxon>Magnoliopsida</taxon>
        <taxon>eudicotyledons</taxon>
        <taxon>Gunneridae</taxon>
        <taxon>Pentapetalae</taxon>
        <taxon>asterids</taxon>
        <taxon>lamiids</taxon>
        <taxon>Lamiales</taxon>
        <taxon>Plantaginaceae</taxon>
        <taxon>Cheloneae</taxon>
        <taxon>Penstemon</taxon>
    </lineage>
</organism>
<comment type="caution">
    <text evidence="4">The sequence shown here is derived from an EMBL/GenBank/DDBJ whole genome shotgun (WGS) entry which is preliminary data.</text>
</comment>
<sequence length="294" mass="33395">MAKSELSDSEEESENENCSTPKNEGKVPEYELQRLKRIEENKKRMEALGLQKMATSFNASVEKSYKKKTEKKGKKKIVEEDEEYNPIEDDEEMSSSSEEDNKNKNDEDFSGSQKKKVKKNTTTPKKRGPSRKLMFDSDYVDDDDALMQAIALSLGFLDEKTSSPSQISGAHLKNISTSGTPGTNIIDKSIDNKRESPLIHDDSLKRKRKKSISSRVQMSEDEMLMHFFEFDETGKGVLTLRDVERLAVVHDFIWSEKEMADMIYCFDSDGDGKISLDDFRKIVGRCGMLKAPGI</sequence>
<feature type="region of interest" description="Disordered" evidence="2">
    <location>
        <begin position="1"/>
        <end position="31"/>
    </location>
</feature>
<dbReference type="Pfam" id="PF13499">
    <property type="entry name" value="EF-hand_7"/>
    <property type="match status" value="1"/>
</dbReference>
<keyword evidence="1" id="KW-0106">Calcium</keyword>
<feature type="compositionally biased region" description="Polar residues" evidence="2">
    <location>
        <begin position="167"/>
        <end position="183"/>
    </location>
</feature>
<dbReference type="InterPro" id="IPR002048">
    <property type="entry name" value="EF_hand_dom"/>
</dbReference>
<evidence type="ECO:0000259" key="3">
    <source>
        <dbReference type="PROSITE" id="PS50222"/>
    </source>
</evidence>
<feature type="compositionally biased region" description="Acidic residues" evidence="2">
    <location>
        <begin position="79"/>
        <end position="93"/>
    </location>
</feature>
<dbReference type="PROSITE" id="PS50222">
    <property type="entry name" value="EF_HAND_2"/>
    <property type="match status" value="1"/>
</dbReference>
<feature type="region of interest" description="Disordered" evidence="2">
    <location>
        <begin position="167"/>
        <end position="188"/>
    </location>
</feature>
<reference evidence="4 5" key="1">
    <citation type="submission" date="2024-12" db="EMBL/GenBank/DDBJ databases">
        <title>The unique morphological basis and parallel evolutionary history of personate flowers in Penstemon.</title>
        <authorList>
            <person name="Depatie T.H."/>
            <person name="Wessinger C.A."/>
        </authorList>
    </citation>
    <scope>NUCLEOTIDE SEQUENCE [LARGE SCALE GENOMIC DNA]</scope>
    <source>
        <strain evidence="4">WTNN_2</strain>
        <tissue evidence="4">Leaf</tissue>
    </source>
</reference>
<feature type="compositionally biased region" description="Basic residues" evidence="2">
    <location>
        <begin position="113"/>
        <end position="130"/>
    </location>
</feature>